<proteinExistence type="predicted"/>
<dbReference type="EnsemblPlants" id="Pp3c1_3910V3.1">
    <property type="protein sequence ID" value="PAC:32971870.CDS.1"/>
    <property type="gene ID" value="Pp3c1_3910"/>
</dbReference>
<reference evidence="1 3" key="2">
    <citation type="journal article" date="2018" name="Plant J.">
        <title>The Physcomitrella patens chromosome-scale assembly reveals moss genome structure and evolution.</title>
        <authorList>
            <person name="Lang D."/>
            <person name="Ullrich K.K."/>
            <person name="Murat F."/>
            <person name="Fuchs J."/>
            <person name="Jenkins J."/>
            <person name="Haas F.B."/>
            <person name="Piednoel M."/>
            <person name="Gundlach H."/>
            <person name="Van Bel M."/>
            <person name="Meyberg R."/>
            <person name="Vives C."/>
            <person name="Morata J."/>
            <person name="Symeonidi A."/>
            <person name="Hiss M."/>
            <person name="Muchero W."/>
            <person name="Kamisugi Y."/>
            <person name="Saleh O."/>
            <person name="Blanc G."/>
            <person name="Decker E.L."/>
            <person name="van Gessel N."/>
            <person name="Grimwood J."/>
            <person name="Hayes R.D."/>
            <person name="Graham S.W."/>
            <person name="Gunter L.E."/>
            <person name="McDaniel S.F."/>
            <person name="Hoernstein S.N.W."/>
            <person name="Larsson A."/>
            <person name="Li F.W."/>
            <person name="Perroud P.F."/>
            <person name="Phillips J."/>
            <person name="Ranjan P."/>
            <person name="Rokshar D.S."/>
            <person name="Rothfels C.J."/>
            <person name="Schneider L."/>
            <person name="Shu S."/>
            <person name="Stevenson D.W."/>
            <person name="Thummler F."/>
            <person name="Tillich M."/>
            <person name="Villarreal Aguilar J.C."/>
            <person name="Widiez T."/>
            <person name="Wong G.K."/>
            <person name="Wymore A."/>
            <person name="Zhang Y."/>
            <person name="Zimmer A.D."/>
            <person name="Quatrano R.S."/>
            <person name="Mayer K.F.X."/>
            <person name="Goodstein D."/>
            <person name="Casacuberta J.M."/>
            <person name="Vandepoele K."/>
            <person name="Reski R."/>
            <person name="Cuming A.C."/>
            <person name="Tuskan G.A."/>
            <person name="Maumus F."/>
            <person name="Salse J."/>
            <person name="Schmutz J."/>
            <person name="Rensing S.A."/>
        </authorList>
    </citation>
    <scope>NUCLEOTIDE SEQUENCE [LARGE SCALE GENOMIC DNA]</scope>
    <source>
        <strain evidence="2 3">cv. Gransden 2004</strain>
    </source>
</reference>
<protein>
    <submittedName>
        <fullName evidence="1 2">Uncharacterized protein</fullName>
    </submittedName>
</protein>
<evidence type="ECO:0000313" key="1">
    <source>
        <dbReference type="EMBL" id="PNR61742.1"/>
    </source>
</evidence>
<dbReference type="Proteomes" id="UP000006727">
    <property type="component" value="Chromosome 1"/>
</dbReference>
<reference evidence="1 3" key="1">
    <citation type="journal article" date="2008" name="Science">
        <title>The Physcomitrella genome reveals evolutionary insights into the conquest of land by plants.</title>
        <authorList>
            <person name="Rensing S."/>
            <person name="Lang D."/>
            <person name="Zimmer A."/>
            <person name="Terry A."/>
            <person name="Salamov A."/>
            <person name="Shapiro H."/>
            <person name="Nishiyama T."/>
            <person name="Perroud P.-F."/>
            <person name="Lindquist E."/>
            <person name="Kamisugi Y."/>
            <person name="Tanahashi T."/>
            <person name="Sakakibara K."/>
            <person name="Fujita T."/>
            <person name="Oishi K."/>
            <person name="Shin-I T."/>
            <person name="Kuroki Y."/>
            <person name="Toyoda A."/>
            <person name="Suzuki Y."/>
            <person name="Hashimoto A."/>
            <person name="Yamaguchi K."/>
            <person name="Sugano A."/>
            <person name="Kohara Y."/>
            <person name="Fujiyama A."/>
            <person name="Anterola A."/>
            <person name="Aoki S."/>
            <person name="Ashton N."/>
            <person name="Barbazuk W.B."/>
            <person name="Barker E."/>
            <person name="Bennetzen J."/>
            <person name="Bezanilla M."/>
            <person name="Blankenship R."/>
            <person name="Cho S.H."/>
            <person name="Dutcher S."/>
            <person name="Estelle M."/>
            <person name="Fawcett J.A."/>
            <person name="Gundlach H."/>
            <person name="Hanada K."/>
            <person name="Heyl A."/>
            <person name="Hicks K.A."/>
            <person name="Hugh J."/>
            <person name="Lohr M."/>
            <person name="Mayer K."/>
            <person name="Melkozernov A."/>
            <person name="Murata T."/>
            <person name="Nelson D."/>
            <person name="Pils B."/>
            <person name="Prigge M."/>
            <person name="Reiss B."/>
            <person name="Renner T."/>
            <person name="Rombauts S."/>
            <person name="Rushton P."/>
            <person name="Sanderfoot A."/>
            <person name="Schween G."/>
            <person name="Shiu S.-H."/>
            <person name="Stueber K."/>
            <person name="Theodoulou F.L."/>
            <person name="Tu H."/>
            <person name="Van de Peer Y."/>
            <person name="Verrier P.J."/>
            <person name="Waters E."/>
            <person name="Wood A."/>
            <person name="Yang L."/>
            <person name="Cove D."/>
            <person name="Cuming A."/>
            <person name="Hasebe M."/>
            <person name="Lucas S."/>
            <person name="Mishler D.B."/>
            <person name="Reski R."/>
            <person name="Grigoriev I."/>
            <person name="Quatrano R.S."/>
            <person name="Boore J.L."/>
        </authorList>
    </citation>
    <scope>NUCLEOTIDE SEQUENCE [LARGE SCALE GENOMIC DNA]</scope>
    <source>
        <strain evidence="2 3">cv. Gransden 2004</strain>
    </source>
</reference>
<name>A0A2K1L6V7_PHYPA</name>
<keyword evidence="3" id="KW-1185">Reference proteome</keyword>
<dbReference type="InParanoid" id="A0A2K1L6V7"/>
<sequence>MTPLLASVTQLLDHEPSFGASFTADLDGRRSLAGIQFLPVSPLYCCLSLCCFTDGIFFPKHGNGYKHSRIFRIGATTHDPDYV</sequence>
<dbReference type="EMBL" id="ABEU02000001">
    <property type="protein sequence ID" value="PNR61742.1"/>
    <property type="molecule type" value="Genomic_DNA"/>
</dbReference>
<gene>
    <name evidence="1" type="ORF">PHYPA_000165</name>
</gene>
<dbReference type="AlphaFoldDB" id="A0A2K1L6V7"/>
<dbReference type="Gramene" id="Pp3c1_3910V3.1">
    <property type="protein sequence ID" value="PAC:32971870.CDS.1"/>
    <property type="gene ID" value="Pp3c1_3910"/>
</dbReference>
<evidence type="ECO:0000313" key="2">
    <source>
        <dbReference type="EnsemblPlants" id="PAC:32971870.CDS.1"/>
    </source>
</evidence>
<reference evidence="2" key="3">
    <citation type="submission" date="2020-12" db="UniProtKB">
        <authorList>
            <consortium name="EnsemblPlants"/>
        </authorList>
    </citation>
    <scope>IDENTIFICATION</scope>
</reference>
<accession>A0A2K1L6V7</accession>
<evidence type="ECO:0000313" key="3">
    <source>
        <dbReference type="Proteomes" id="UP000006727"/>
    </source>
</evidence>
<organism evidence="1">
    <name type="scientific">Physcomitrium patens</name>
    <name type="common">Spreading-leaved earth moss</name>
    <name type="synonym">Physcomitrella patens</name>
    <dbReference type="NCBI Taxonomy" id="3218"/>
    <lineage>
        <taxon>Eukaryota</taxon>
        <taxon>Viridiplantae</taxon>
        <taxon>Streptophyta</taxon>
        <taxon>Embryophyta</taxon>
        <taxon>Bryophyta</taxon>
        <taxon>Bryophytina</taxon>
        <taxon>Bryopsida</taxon>
        <taxon>Funariidae</taxon>
        <taxon>Funariales</taxon>
        <taxon>Funariaceae</taxon>
        <taxon>Physcomitrium</taxon>
    </lineage>
</organism>